<keyword evidence="4" id="KW-1133">Transmembrane helix</keyword>
<dbReference type="PANTHER" id="PTHR30093:SF44">
    <property type="entry name" value="TYPE II SECRETION SYSTEM CORE PROTEIN G"/>
    <property type="match status" value="1"/>
</dbReference>
<dbReference type="OrthoDB" id="5007899at2"/>
<dbReference type="PANTHER" id="PTHR30093">
    <property type="entry name" value="GENERAL SECRETION PATHWAY PROTEIN G"/>
    <property type="match status" value="1"/>
</dbReference>
<organism evidence="6 7">
    <name type="scientific">Cryobacterium luteum</name>
    <dbReference type="NCBI Taxonomy" id="1424661"/>
    <lineage>
        <taxon>Bacteria</taxon>
        <taxon>Bacillati</taxon>
        <taxon>Actinomycetota</taxon>
        <taxon>Actinomycetes</taxon>
        <taxon>Micrococcales</taxon>
        <taxon>Microbacteriaceae</taxon>
        <taxon>Cryobacterium</taxon>
    </lineage>
</organism>
<dbReference type="SUPFAM" id="SSF54523">
    <property type="entry name" value="Pili subunits"/>
    <property type="match status" value="1"/>
</dbReference>
<evidence type="ECO:0000256" key="5">
    <source>
        <dbReference type="ARBA" id="ARBA00023136"/>
    </source>
</evidence>
<comment type="subcellular location">
    <subcellularLocation>
        <location evidence="1">Membrane</location>
        <topology evidence="1">Single-pass membrane protein</topology>
    </subcellularLocation>
</comment>
<dbReference type="GO" id="GO:0016020">
    <property type="term" value="C:membrane"/>
    <property type="evidence" value="ECO:0007669"/>
    <property type="project" value="UniProtKB-SubCell"/>
</dbReference>
<dbReference type="RefSeq" id="WP_092107203.1">
    <property type="nucleotide sequence ID" value="NZ_FOCN01000002.1"/>
</dbReference>
<evidence type="ECO:0000256" key="2">
    <source>
        <dbReference type="ARBA" id="ARBA00022481"/>
    </source>
</evidence>
<gene>
    <name evidence="6" type="ORF">E3O10_10040</name>
</gene>
<dbReference type="InterPro" id="IPR045584">
    <property type="entry name" value="Pilin-like"/>
</dbReference>
<evidence type="ECO:0000313" key="7">
    <source>
        <dbReference type="Proteomes" id="UP000297654"/>
    </source>
</evidence>
<keyword evidence="7" id="KW-1185">Reference proteome</keyword>
<evidence type="ECO:0000256" key="3">
    <source>
        <dbReference type="ARBA" id="ARBA00022692"/>
    </source>
</evidence>
<dbReference type="Gene3D" id="3.30.700.10">
    <property type="entry name" value="Glycoprotein, Type 4 Pilin"/>
    <property type="match status" value="1"/>
</dbReference>
<protein>
    <submittedName>
        <fullName evidence="6">Prepilin-type N-terminal cleavage/methylation domain-containing protein</fullName>
    </submittedName>
</protein>
<dbReference type="Proteomes" id="UP000297654">
    <property type="component" value="Unassembled WGS sequence"/>
</dbReference>
<evidence type="ECO:0000256" key="4">
    <source>
        <dbReference type="ARBA" id="ARBA00022989"/>
    </source>
</evidence>
<reference evidence="6 7" key="1">
    <citation type="submission" date="2019-03" db="EMBL/GenBank/DDBJ databases">
        <title>Genomics of glacier-inhabiting Cryobacterium strains.</title>
        <authorList>
            <person name="Liu Q."/>
            <person name="Xin Y.-H."/>
        </authorList>
    </citation>
    <scope>NUCLEOTIDE SEQUENCE [LARGE SCALE GENOMIC DNA]</scope>
    <source>
        <strain evidence="6 7">Hh15</strain>
    </source>
</reference>
<dbReference type="STRING" id="1424661.SAMN05216281_102200"/>
<dbReference type="PRINTS" id="PR00813">
    <property type="entry name" value="BCTERIALGSPG"/>
</dbReference>
<keyword evidence="5" id="KW-0472">Membrane</keyword>
<dbReference type="InterPro" id="IPR012902">
    <property type="entry name" value="N_methyl_site"/>
</dbReference>
<keyword evidence="2" id="KW-0488">Methylation</keyword>
<dbReference type="AlphaFoldDB" id="A0A1H8C1D6"/>
<proteinExistence type="predicted"/>
<dbReference type="NCBIfam" id="TIGR02532">
    <property type="entry name" value="IV_pilin_GFxxxE"/>
    <property type="match status" value="1"/>
</dbReference>
<dbReference type="InterPro" id="IPR000983">
    <property type="entry name" value="Bac_GSPG_pilin"/>
</dbReference>
<evidence type="ECO:0000256" key="1">
    <source>
        <dbReference type="ARBA" id="ARBA00004167"/>
    </source>
</evidence>
<sequence>MLTRLLASLNLRRARFTENQRGFTLIELLVVVIIIGILAAIAIPVYLGVQNNAKDASVKSDLANAKTAIIALQTETGAMPATALFTAMPTIASYGYTKGPNTTTITYKNLSTSTFCIGATSSTSVKYYVTQSLGITNNTTTPAPTGCTF</sequence>
<dbReference type="GO" id="GO:0015627">
    <property type="term" value="C:type II protein secretion system complex"/>
    <property type="evidence" value="ECO:0007669"/>
    <property type="project" value="InterPro"/>
</dbReference>
<accession>A0A1H8C1D6</accession>
<dbReference type="Pfam" id="PF07963">
    <property type="entry name" value="N_methyl"/>
    <property type="match status" value="1"/>
</dbReference>
<dbReference type="GO" id="GO:0015628">
    <property type="term" value="P:protein secretion by the type II secretion system"/>
    <property type="evidence" value="ECO:0007669"/>
    <property type="project" value="InterPro"/>
</dbReference>
<keyword evidence="3" id="KW-0812">Transmembrane</keyword>
<name>A0A1H8C1D6_9MICO</name>
<evidence type="ECO:0000313" key="6">
    <source>
        <dbReference type="EMBL" id="TFB89212.1"/>
    </source>
</evidence>
<dbReference type="EMBL" id="SOFF01000030">
    <property type="protein sequence ID" value="TFB89212.1"/>
    <property type="molecule type" value="Genomic_DNA"/>
</dbReference>
<comment type="caution">
    <text evidence="6">The sequence shown here is derived from an EMBL/GenBank/DDBJ whole genome shotgun (WGS) entry which is preliminary data.</text>
</comment>
<dbReference type="PROSITE" id="PS00409">
    <property type="entry name" value="PROKAR_NTER_METHYL"/>
    <property type="match status" value="1"/>
</dbReference>